<name>A0ABW5SH47_9BACL</name>
<dbReference type="Pfam" id="PF21986">
    <property type="entry name" value="AH_C"/>
    <property type="match status" value="1"/>
</dbReference>
<dbReference type="InterPro" id="IPR053844">
    <property type="entry name" value="AH_C"/>
</dbReference>
<protein>
    <submittedName>
        <fullName evidence="3">Allophanate hydrolase</fullName>
        <ecNumber evidence="3">3.5.1.54</ecNumber>
    </submittedName>
</protein>
<gene>
    <name evidence="3" type="primary">atzF</name>
    <name evidence="3" type="ORF">ACFSVM_00990</name>
</gene>
<keyword evidence="4" id="KW-1185">Reference proteome</keyword>
<evidence type="ECO:0000259" key="2">
    <source>
        <dbReference type="Pfam" id="PF21986"/>
    </source>
</evidence>
<dbReference type="NCBIfam" id="NF006043">
    <property type="entry name" value="PRK08186.1"/>
    <property type="match status" value="1"/>
</dbReference>
<feature type="domain" description="Amidase" evidence="1">
    <location>
        <begin position="37"/>
        <end position="446"/>
    </location>
</feature>
<dbReference type="GO" id="GO:0004039">
    <property type="term" value="F:allophanate hydrolase activity"/>
    <property type="evidence" value="ECO:0007669"/>
    <property type="project" value="UniProtKB-EC"/>
</dbReference>
<dbReference type="PANTHER" id="PTHR11895">
    <property type="entry name" value="TRANSAMIDASE"/>
    <property type="match status" value="1"/>
</dbReference>
<accession>A0ABW5SH47</accession>
<dbReference type="Gene3D" id="3.10.490.10">
    <property type="entry name" value="Gamma-glutamyl cyclotransferase-like"/>
    <property type="match status" value="1"/>
</dbReference>
<dbReference type="Pfam" id="PF01425">
    <property type="entry name" value="Amidase"/>
    <property type="match status" value="1"/>
</dbReference>
<sequence length="605" mass="65630">MQLNKYGVSNDVIPERLTISGLQQLYKDQALTPREIMETITLRAEEDRDMNIWIVPPSMERIAPYLERLETMDKEEYPLWGIPFAVKDNIDVNGYPTTAACPDFAYTPSEHAAVVQKLIDAGAVPVGKTNLDQFATGLVGTRSPYGDTHNAYRPELISGGSSSGSPVAVARGQAAFALGTDTAGSGRVPAALNRLVGWKPSLGAWSLRGVVPASASLDCVTVFTHRLQEALLIDEVVRSADEKDHWSRSIPMQSSAAPLKLLIPDQKDLFYGPFEKEYKEAWGQAKNRLAALGIPVEPTNTDLFMEAAKLLYDDALVAERWAGLGPFIEAHPGSTFPVTEKVLRSGAGDAYSASSVFQAMHRLQSYKRQAAVLLENAILVMPTCGGTWRREDVARNPIAANRDMGRYTNHCNLLDLCAAAVPADDAADLLPFGITFFALSGQEHLIVNTAAKFESQTEEPIEHLRSPLTKEESLPDNSGTTQVAVCGLHMRGYPLEVQMQSAGAKFIKEARTAPKYQLVKLNTSPAKPGLIKVNEGGASIQLEVWEIPLEAFGEFTASIPAPLGIGKIELEDGTEVPGFICEVYAAEGAENITEAGGWRKAVPLP</sequence>
<comment type="caution">
    <text evidence="3">The sequence shown here is derived from an EMBL/GenBank/DDBJ whole genome shotgun (WGS) entry which is preliminary data.</text>
</comment>
<dbReference type="RefSeq" id="WP_379259931.1">
    <property type="nucleotide sequence ID" value="NZ_JBHUMJ010000002.1"/>
</dbReference>
<keyword evidence="3" id="KW-0378">Hydrolase</keyword>
<dbReference type="InterPro" id="IPR000120">
    <property type="entry name" value="Amidase"/>
</dbReference>
<dbReference type="InterPro" id="IPR023631">
    <property type="entry name" value="Amidase_dom"/>
</dbReference>
<dbReference type="EMBL" id="JBHUMJ010000002">
    <property type="protein sequence ID" value="MFD2699031.1"/>
    <property type="molecule type" value="Genomic_DNA"/>
</dbReference>
<dbReference type="PANTHER" id="PTHR11895:SF169">
    <property type="entry name" value="GLUTAMYL-TRNA(GLN) AMIDOTRANSFERASE"/>
    <property type="match status" value="1"/>
</dbReference>
<evidence type="ECO:0000313" key="4">
    <source>
        <dbReference type="Proteomes" id="UP001597540"/>
    </source>
</evidence>
<proteinExistence type="predicted"/>
<dbReference type="Gene3D" id="1.20.58.1700">
    <property type="match status" value="1"/>
</dbReference>
<dbReference type="Gene3D" id="3.90.1300.10">
    <property type="entry name" value="Amidase signature (AS) domain"/>
    <property type="match status" value="1"/>
</dbReference>
<feature type="domain" description="Allophanate hydrolase C-terminal" evidence="2">
    <location>
        <begin position="482"/>
        <end position="601"/>
    </location>
</feature>
<evidence type="ECO:0000313" key="3">
    <source>
        <dbReference type="EMBL" id="MFD2699031.1"/>
    </source>
</evidence>
<dbReference type="InterPro" id="IPR014085">
    <property type="entry name" value="Allophanate_hydrolase"/>
</dbReference>
<reference evidence="4" key="1">
    <citation type="journal article" date="2019" name="Int. J. Syst. Evol. Microbiol.">
        <title>The Global Catalogue of Microorganisms (GCM) 10K type strain sequencing project: providing services to taxonomists for standard genome sequencing and annotation.</title>
        <authorList>
            <consortium name="The Broad Institute Genomics Platform"/>
            <consortium name="The Broad Institute Genome Sequencing Center for Infectious Disease"/>
            <person name="Wu L."/>
            <person name="Ma J."/>
        </authorList>
    </citation>
    <scope>NUCLEOTIDE SEQUENCE [LARGE SCALE GENOMIC DNA]</scope>
    <source>
        <strain evidence="4">KCTC 33849</strain>
    </source>
</reference>
<dbReference type="InterPro" id="IPR036928">
    <property type="entry name" value="AS_sf"/>
</dbReference>
<dbReference type="NCBIfam" id="TIGR02713">
    <property type="entry name" value="allophanate_hyd"/>
    <property type="match status" value="1"/>
</dbReference>
<organism evidence="3 4">
    <name type="scientific">Paenibacillus shunpengii</name>
    <dbReference type="NCBI Taxonomy" id="2054424"/>
    <lineage>
        <taxon>Bacteria</taxon>
        <taxon>Bacillati</taxon>
        <taxon>Bacillota</taxon>
        <taxon>Bacilli</taxon>
        <taxon>Bacillales</taxon>
        <taxon>Paenibacillaceae</taxon>
        <taxon>Paenibacillus</taxon>
    </lineage>
</organism>
<evidence type="ECO:0000259" key="1">
    <source>
        <dbReference type="Pfam" id="PF01425"/>
    </source>
</evidence>
<dbReference type="SUPFAM" id="SSF75304">
    <property type="entry name" value="Amidase signature (AS) enzymes"/>
    <property type="match status" value="1"/>
</dbReference>
<dbReference type="EC" id="3.5.1.54" evidence="3"/>
<dbReference type="Proteomes" id="UP001597540">
    <property type="component" value="Unassembled WGS sequence"/>
</dbReference>